<name>A0AAN8EN00_9EURO</name>
<accession>A0AAN8EN00</accession>
<evidence type="ECO:0008006" key="4">
    <source>
        <dbReference type="Google" id="ProtNLM"/>
    </source>
</evidence>
<dbReference type="CDD" id="cd00377">
    <property type="entry name" value="ICL_PEPM"/>
    <property type="match status" value="1"/>
</dbReference>
<dbReference type="PANTHER" id="PTHR42905:SF2">
    <property type="entry name" value="PHOSPHOENOLPYRUVATE CARBOXYLASE FAMILY PROTEIN"/>
    <property type="match status" value="1"/>
</dbReference>
<dbReference type="InterPro" id="IPR018523">
    <property type="entry name" value="Isocitrate_lyase_ph_CS"/>
</dbReference>
<dbReference type="InterPro" id="IPR039556">
    <property type="entry name" value="ICL/PEPM"/>
</dbReference>
<protein>
    <recommendedName>
        <fullName evidence="4">Carboxyphosphonoenolpyruvate phosphonomutase</fullName>
    </recommendedName>
</protein>
<dbReference type="PANTHER" id="PTHR42905">
    <property type="entry name" value="PHOSPHOENOLPYRUVATE CARBOXYLASE"/>
    <property type="match status" value="1"/>
</dbReference>
<gene>
    <name evidence="2" type="ORF">OHC33_010653</name>
</gene>
<organism evidence="2 3">
    <name type="scientific">Knufia fluminis</name>
    <dbReference type="NCBI Taxonomy" id="191047"/>
    <lineage>
        <taxon>Eukaryota</taxon>
        <taxon>Fungi</taxon>
        <taxon>Dikarya</taxon>
        <taxon>Ascomycota</taxon>
        <taxon>Pezizomycotina</taxon>
        <taxon>Eurotiomycetes</taxon>
        <taxon>Chaetothyriomycetidae</taxon>
        <taxon>Chaetothyriales</taxon>
        <taxon>Trichomeriaceae</taxon>
        <taxon>Knufia</taxon>
    </lineage>
</organism>
<reference evidence="2 3" key="1">
    <citation type="submission" date="2022-12" db="EMBL/GenBank/DDBJ databases">
        <title>Genomic features and morphological characterization of a novel Knufia sp. strain isolated from spacecraft assembly facility.</title>
        <authorList>
            <person name="Teixeira M."/>
            <person name="Chander A.M."/>
            <person name="Stajich J.E."/>
            <person name="Venkateswaran K."/>
        </authorList>
    </citation>
    <scope>NUCLEOTIDE SEQUENCE [LARGE SCALE GENOMIC DNA]</scope>
    <source>
        <strain evidence="2 3">FJI-L2-BK-P2</strain>
    </source>
</reference>
<dbReference type="Gene3D" id="3.20.20.60">
    <property type="entry name" value="Phosphoenolpyruvate-binding domains"/>
    <property type="match status" value="1"/>
</dbReference>
<evidence type="ECO:0000313" key="2">
    <source>
        <dbReference type="EMBL" id="KAK5948343.1"/>
    </source>
</evidence>
<dbReference type="GO" id="GO:0046421">
    <property type="term" value="F:methylisocitrate lyase activity"/>
    <property type="evidence" value="ECO:0007669"/>
    <property type="project" value="UniProtKB-EC"/>
</dbReference>
<comment type="caution">
    <text evidence="2">The sequence shown here is derived from an EMBL/GenBank/DDBJ whole genome shotgun (WGS) entry which is preliminary data.</text>
</comment>
<evidence type="ECO:0000256" key="1">
    <source>
        <dbReference type="ARBA" id="ARBA00001050"/>
    </source>
</evidence>
<dbReference type="Proteomes" id="UP001316803">
    <property type="component" value="Unassembled WGS sequence"/>
</dbReference>
<dbReference type="InterPro" id="IPR040442">
    <property type="entry name" value="Pyrv_kinase-like_dom_sf"/>
</dbReference>
<dbReference type="EMBL" id="JAKLMC020000049">
    <property type="protein sequence ID" value="KAK5948343.1"/>
    <property type="molecule type" value="Genomic_DNA"/>
</dbReference>
<proteinExistence type="predicted"/>
<keyword evidence="3" id="KW-1185">Reference proteome</keyword>
<dbReference type="PROSITE" id="PS00161">
    <property type="entry name" value="ISOCITRATE_LYASE"/>
    <property type="match status" value="1"/>
</dbReference>
<dbReference type="InterPro" id="IPR015813">
    <property type="entry name" value="Pyrv/PenolPyrv_kinase-like_dom"/>
</dbReference>
<sequence>MAIAPLTGAKRLRELLAQPDKLVVAPGVFDGFTARLALAAGFDALYMTGAGTSISKLGWADLGMATLNDMVANASMIASLNPSVPVIADADTGYGGPVMVSRTVAQYARAGVAALHIEDQVQQKRCGHLLGKQLVDRETYYARLTAAVKTRNEIGSDMLIIARTDARQSYGFDEAVARLQGAVKCGVDVVFLEAMETEEEAAKVNEIFKGTYTFLNMVPGGTTPNMSVEKAQKLGFRIMIHPVICFQPIMEAVRKEFETLKSTGLCSKDNAAAGVKNAFNLAGLQECIALDKEAGGEAYGAVGE</sequence>
<dbReference type="Pfam" id="PF13714">
    <property type="entry name" value="PEP_mutase"/>
    <property type="match status" value="1"/>
</dbReference>
<dbReference type="AlphaFoldDB" id="A0AAN8EN00"/>
<dbReference type="SUPFAM" id="SSF51621">
    <property type="entry name" value="Phosphoenolpyruvate/pyruvate domain"/>
    <property type="match status" value="1"/>
</dbReference>
<comment type="catalytic activity">
    <reaction evidence="1">
        <text>(2S,3R)-3-hydroxybutane-1,2,3-tricarboxylate = pyruvate + succinate</text>
        <dbReference type="Rhea" id="RHEA:16809"/>
        <dbReference type="ChEBI" id="CHEBI:15361"/>
        <dbReference type="ChEBI" id="CHEBI:30031"/>
        <dbReference type="ChEBI" id="CHEBI:57429"/>
        <dbReference type="EC" id="4.1.3.30"/>
    </reaction>
</comment>
<evidence type="ECO:0000313" key="3">
    <source>
        <dbReference type="Proteomes" id="UP001316803"/>
    </source>
</evidence>